<keyword evidence="2" id="KW-1185">Reference proteome</keyword>
<protein>
    <submittedName>
        <fullName evidence="1">Uncharacterized protein</fullName>
    </submittedName>
</protein>
<name>A0ABQ9UA35_SAGOE</name>
<proteinExistence type="predicted"/>
<feature type="non-terminal residue" evidence="1">
    <location>
        <position position="1"/>
    </location>
</feature>
<dbReference type="Proteomes" id="UP001266305">
    <property type="component" value="Unassembled WGS sequence"/>
</dbReference>
<gene>
    <name evidence="1" type="ORF">P7K49_027378</name>
</gene>
<sequence length="76" mass="8106">LCFTQIDLLGESYLAVTNYLPGELDLSSYHGSQTETCAVSGKSSRTTVAPSGNLNIDSCQDSPHSDLIVTGDQNLR</sequence>
<organism evidence="1 2">
    <name type="scientific">Saguinus oedipus</name>
    <name type="common">Cotton-top tamarin</name>
    <name type="synonym">Oedipomidas oedipus</name>
    <dbReference type="NCBI Taxonomy" id="9490"/>
    <lineage>
        <taxon>Eukaryota</taxon>
        <taxon>Metazoa</taxon>
        <taxon>Chordata</taxon>
        <taxon>Craniata</taxon>
        <taxon>Vertebrata</taxon>
        <taxon>Euteleostomi</taxon>
        <taxon>Mammalia</taxon>
        <taxon>Eutheria</taxon>
        <taxon>Euarchontoglires</taxon>
        <taxon>Primates</taxon>
        <taxon>Haplorrhini</taxon>
        <taxon>Platyrrhini</taxon>
        <taxon>Cebidae</taxon>
        <taxon>Callitrichinae</taxon>
        <taxon>Saguinus</taxon>
    </lineage>
</organism>
<dbReference type="EMBL" id="JASSZA010000014">
    <property type="protein sequence ID" value="KAK2093640.1"/>
    <property type="molecule type" value="Genomic_DNA"/>
</dbReference>
<reference evidence="1 2" key="1">
    <citation type="submission" date="2023-05" db="EMBL/GenBank/DDBJ databases">
        <title>B98-5 Cell Line De Novo Hybrid Assembly: An Optical Mapping Approach.</title>
        <authorList>
            <person name="Kananen K."/>
            <person name="Auerbach J.A."/>
            <person name="Kautto E."/>
            <person name="Blachly J.S."/>
        </authorList>
    </citation>
    <scope>NUCLEOTIDE SEQUENCE [LARGE SCALE GENOMIC DNA]</scope>
    <source>
        <strain evidence="1">B95-8</strain>
        <tissue evidence="1">Cell line</tissue>
    </source>
</reference>
<evidence type="ECO:0000313" key="1">
    <source>
        <dbReference type="EMBL" id="KAK2093640.1"/>
    </source>
</evidence>
<comment type="caution">
    <text evidence="1">The sequence shown here is derived from an EMBL/GenBank/DDBJ whole genome shotgun (WGS) entry which is preliminary data.</text>
</comment>
<evidence type="ECO:0000313" key="2">
    <source>
        <dbReference type="Proteomes" id="UP001266305"/>
    </source>
</evidence>
<accession>A0ABQ9UA35</accession>